<dbReference type="Proteomes" id="UP000322917">
    <property type="component" value="Unassembled WGS sequence"/>
</dbReference>
<organism evidence="8 9">
    <name type="scientific">Propionispora hippei DSM 15287</name>
    <dbReference type="NCBI Taxonomy" id="1123003"/>
    <lineage>
        <taxon>Bacteria</taxon>
        <taxon>Bacillati</taxon>
        <taxon>Bacillota</taxon>
        <taxon>Negativicutes</taxon>
        <taxon>Selenomonadales</taxon>
        <taxon>Sporomusaceae</taxon>
        <taxon>Propionispora</taxon>
    </lineage>
</organism>
<dbReference type="GO" id="GO:0006310">
    <property type="term" value="P:DNA recombination"/>
    <property type="evidence" value="ECO:0007669"/>
    <property type="project" value="UniProtKB-KW"/>
</dbReference>
<reference evidence="8 9" key="1">
    <citation type="submission" date="2016-11" db="EMBL/GenBank/DDBJ databases">
        <authorList>
            <person name="Varghese N."/>
            <person name="Submissions S."/>
        </authorList>
    </citation>
    <scope>NUCLEOTIDE SEQUENCE [LARGE SCALE GENOMIC DNA]</scope>
    <source>
        <strain evidence="8 9">DSM 15287</strain>
    </source>
</reference>
<dbReference type="Gene3D" id="1.10.150.130">
    <property type="match status" value="1"/>
</dbReference>
<dbReference type="PROSITE" id="PS51898">
    <property type="entry name" value="TYR_RECOMBINASE"/>
    <property type="match status" value="1"/>
</dbReference>
<evidence type="ECO:0000256" key="5">
    <source>
        <dbReference type="PROSITE-ProRule" id="PRU01248"/>
    </source>
</evidence>
<keyword evidence="2" id="KW-0229">DNA integration</keyword>
<dbReference type="SUPFAM" id="SSF56349">
    <property type="entry name" value="DNA breaking-rejoining enzymes"/>
    <property type="match status" value="1"/>
</dbReference>
<evidence type="ECO:0000313" key="9">
    <source>
        <dbReference type="Proteomes" id="UP000322917"/>
    </source>
</evidence>
<accession>A0A1M6KED8</accession>
<dbReference type="AlphaFoldDB" id="A0A1M6KED8"/>
<evidence type="ECO:0000259" key="7">
    <source>
        <dbReference type="PROSITE" id="PS51900"/>
    </source>
</evidence>
<evidence type="ECO:0000259" key="6">
    <source>
        <dbReference type="PROSITE" id="PS51898"/>
    </source>
</evidence>
<dbReference type="CDD" id="cd01189">
    <property type="entry name" value="INT_ICEBs1_C_like"/>
    <property type="match status" value="1"/>
</dbReference>
<evidence type="ECO:0000313" key="8">
    <source>
        <dbReference type="EMBL" id="SHJ57272.1"/>
    </source>
</evidence>
<dbReference type="InterPro" id="IPR002104">
    <property type="entry name" value="Integrase_catalytic"/>
</dbReference>
<dbReference type="OrthoDB" id="9803188at2"/>
<keyword evidence="3 5" id="KW-0238">DNA-binding</keyword>
<dbReference type="InterPro" id="IPR004107">
    <property type="entry name" value="Integrase_SAM-like_N"/>
</dbReference>
<dbReference type="InterPro" id="IPR044068">
    <property type="entry name" value="CB"/>
</dbReference>
<feature type="domain" description="Core-binding (CB)" evidence="7">
    <location>
        <begin position="93"/>
        <end position="175"/>
    </location>
</feature>
<comment type="similarity">
    <text evidence="1">Belongs to the 'phage' integrase family.</text>
</comment>
<name>A0A1M6KED8_9FIRM</name>
<evidence type="ECO:0000256" key="4">
    <source>
        <dbReference type="ARBA" id="ARBA00023172"/>
    </source>
</evidence>
<dbReference type="InterPro" id="IPR010998">
    <property type="entry name" value="Integrase_recombinase_N"/>
</dbReference>
<dbReference type="InterPro" id="IPR011010">
    <property type="entry name" value="DNA_brk_join_enz"/>
</dbReference>
<keyword evidence="4" id="KW-0233">DNA recombination</keyword>
<sequence length="420" mass="47544">MANVEPMELQEEKTTKKINRTRKKGDGGVQEIAPGKFRAFLDIGTETVVIDGKVKTKRKRKTFTGKSQTEVIKMLNKYKAEQLKGNLVADSKTTFAEYIQRWMDMREDNIKATTKRGYKYMTEYHIIPSLGSMRIQKITVANLNDYFKKKLKEGLSACSVVKHRALIHSVFELAVTENAVQSNPVPRCMEILVRHPEAQALTEEQIKALMSTAREVYEKHKGHGNKMYQIFHLVLTALATGFRRGEIAGLTWDCLNETENTITVKQNLIEVKGGARLDTPKTVKSQRTIAVDPSVIQYLKELDDGKSDFIFHTKTGNHLTLSNVHRAFKLLVKQAGLPKETRFHDLRHTHATLLINKGIDYKAVSERLGHSNVSVTLNRYTHAVSGTDRKAANLMSSVIFESENTSEQRSEEARNEGENV</sequence>
<feature type="domain" description="Tyr recombinase" evidence="6">
    <location>
        <begin position="196"/>
        <end position="393"/>
    </location>
</feature>
<dbReference type="PANTHER" id="PTHR30349">
    <property type="entry name" value="PHAGE INTEGRASE-RELATED"/>
    <property type="match status" value="1"/>
</dbReference>
<evidence type="ECO:0000256" key="3">
    <source>
        <dbReference type="ARBA" id="ARBA00023125"/>
    </source>
</evidence>
<gene>
    <name evidence="8" type="ORF">SAMN02745170_02829</name>
</gene>
<dbReference type="InterPro" id="IPR050090">
    <property type="entry name" value="Tyrosine_recombinase_XerCD"/>
</dbReference>
<dbReference type="PANTHER" id="PTHR30349:SF64">
    <property type="entry name" value="PROPHAGE INTEGRASE INTD-RELATED"/>
    <property type="match status" value="1"/>
</dbReference>
<keyword evidence="9" id="KW-1185">Reference proteome</keyword>
<dbReference type="Gene3D" id="1.10.443.10">
    <property type="entry name" value="Intergrase catalytic core"/>
    <property type="match status" value="1"/>
</dbReference>
<dbReference type="GO" id="GO:0003677">
    <property type="term" value="F:DNA binding"/>
    <property type="evidence" value="ECO:0007669"/>
    <property type="project" value="UniProtKB-UniRule"/>
</dbReference>
<dbReference type="PROSITE" id="PS51900">
    <property type="entry name" value="CB"/>
    <property type="match status" value="1"/>
</dbReference>
<protein>
    <submittedName>
        <fullName evidence="8">Site-specific recombinase XerD</fullName>
    </submittedName>
</protein>
<dbReference type="EMBL" id="FQZD01000027">
    <property type="protein sequence ID" value="SHJ57272.1"/>
    <property type="molecule type" value="Genomic_DNA"/>
</dbReference>
<dbReference type="GO" id="GO:0015074">
    <property type="term" value="P:DNA integration"/>
    <property type="evidence" value="ECO:0007669"/>
    <property type="project" value="UniProtKB-KW"/>
</dbReference>
<evidence type="ECO:0000256" key="2">
    <source>
        <dbReference type="ARBA" id="ARBA00022908"/>
    </source>
</evidence>
<dbReference type="Pfam" id="PF00589">
    <property type="entry name" value="Phage_integrase"/>
    <property type="match status" value="1"/>
</dbReference>
<evidence type="ECO:0000256" key="1">
    <source>
        <dbReference type="ARBA" id="ARBA00008857"/>
    </source>
</evidence>
<proteinExistence type="inferred from homology"/>
<dbReference type="Pfam" id="PF14659">
    <property type="entry name" value="Phage_int_SAM_3"/>
    <property type="match status" value="1"/>
</dbReference>
<dbReference type="RefSeq" id="WP_149735508.1">
    <property type="nucleotide sequence ID" value="NZ_FQZD01000027.1"/>
</dbReference>
<dbReference type="InterPro" id="IPR013762">
    <property type="entry name" value="Integrase-like_cat_sf"/>
</dbReference>